<proteinExistence type="predicted"/>
<organism evidence="1">
    <name type="scientific">marine metagenome</name>
    <dbReference type="NCBI Taxonomy" id="408172"/>
    <lineage>
        <taxon>unclassified sequences</taxon>
        <taxon>metagenomes</taxon>
        <taxon>ecological metagenomes</taxon>
    </lineage>
</organism>
<protein>
    <submittedName>
        <fullName evidence="1">Uncharacterized protein</fullName>
    </submittedName>
</protein>
<feature type="non-terminal residue" evidence="1">
    <location>
        <position position="1"/>
    </location>
</feature>
<accession>A0A382I914</accession>
<evidence type="ECO:0000313" key="1">
    <source>
        <dbReference type="EMBL" id="SVB95201.1"/>
    </source>
</evidence>
<reference evidence="1" key="1">
    <citation type="submission" date="2018-05" db="EMBL/GenBank/DDBJ databases">
        <authorList>
            <person name="Lanie J.A."/>
            <person name="Ng W.-L."/>
            <person name="Kazmierczak K.M."/>
            <person name="Andrzejewski T.M."/>
            <person name="Davidsen T.M."/>
            <person name="Wayne K.J."/>
            <person name="Tettelin H."/>
            <person name="Glass J.I."/>
            <person name="Rusch D."/>
            <person name="Podicherti R."/>
            <person name="Tsui H.-C.T."/>
            <person name="Winkler M.E."/>
        </authorList>
    </citation>
    <scope>NUCLEOTIDE SEQUENCE</scope>
</reference>
<name>A0A382I914_9ZZZZ</name>
<sequence>VAGYYSVMAVCFRQPTTGKRVSMVRRLGELRLPMKPSRVRPALMHLGIREGVKV</sequence>
<feature type="non-terminal residue" evidence="1">
    <location>
        <position position="54"/>
    </location>
</feature>
<dbReference type="EMBL" id="UINC01065484">
    <property type="protein sequence ID" value="SVB95201.1"/>
    <property type="molecule type" value="Genomic_DNA"/>
</dbReference>
<dbReference type="AlphaFoldDB" id="A0A382I914"/>
<gene>
    <name evidence="1" type="ORF">METZ01_LOCUS248055</name>
</gene>